<evidence type="ECO:0000313" key="2">
    <source>
        <dbReference type="Proteomes" id="UP001565369"/>
    </source>
</evidence>
<reference evidence="1 2" key="1">
    <citation type="submission" date="2024-07" db="EMBL/GenBank/DDBJ databases">
        <title>Genomic Encyclopedia of Type Strains, Phase V (KMG-V): Genome sequencing to study the core and pangenomes of soil and plant-associated prokaryotes.</title>
        <authorList>
            <person name="Whitman W."/>
        </authorList>
    </citation>
    <scope>NUCLEOTIDE SEQUENCE [LARGE SCALE GENOMIC DNA]</scope>
    <source>
        <strain evidence="1 2">USDA 152</strain>
    </source>
</reference>
<protein>
    <submittedName>
        <fullName evidence="1">Uncharacterized protein</fullName>
    </submittedName>
</protein>
<evidence type="ECO:0000313" key="1">
    <source>
        <dbReference type="EMBL" id="MEY9454497.1"/>
    </source>
</evidence>
<keyword evidence="2" id="KW-1185">Reference proteome</keyword>
<organism evidence="1 2">
    <name type="scientific">Bradyrhizobium ottawaense</name>
    <dbReference type="NCBI Taxonomy" id="931866"/>
    <lineage>
        <taxon>Bacteria</taxon>
        <taxon>Pseudomonadati</taxon>
        <taxon>Pseudomonadota</taxon>
        <taxon>Alphaproteobacteria</taxon>
        <taxon>Hyphomicrobiales</taxon>
        <taxon>Nitrobacteraceae</taxon>
        <taxon>Bradyrhizobium</taxon>
    </lineage>
</organism>
<name>A0ABV4FSE4_9BRAD</name>
<sequence>MHGFCEQPAGAITIPQSELLLQGDHASLTICGFIAPRDWSMIDIIPSGKR</sequence>
<gene>
    <name evidence="1" type="ORF">ABIG07_003445</name>
</gene>
<proteinExistence type="predicted"/>
<dbReference type="EMBL" id="JBGBZJ010000003">
    <property type="protein sequence ID" value="MEY9454497.1"/>
    <property type="molecule type" value="Genomic_DNA"/>
</dbReference>
<comment type="caution">
    <text evidence="1">The sequence shown here is derived from an EMBL/GenBank/DDBJ whole genome shotgun (WGS) entry which is preliminary data.</text>
</comment>
<dbReference type="Proteomes" id="UP001565369">
    <property type="component" value="Unassembled WGS sequence"/>
</dbReference>
<accession>A0ABV4FSE4</accession>